<keyword evidence="8" id="KW-1185">Reference proteome</keyword>
<keyword evidence="3" id="KW-0285">Flavoprotein</keyword>
<dbReference type="Gene3D" id="3.50.50.60">
    <property type="entry name" value="FAD/NAD(P)-binding domain"/>
    <property type="match status" value="1"/>
</dbReference>
<dbReference type="InterPro" id="IPR045170">
    <property type="entry name" value="MTOX"/>
</dbReference>
<evidence type="ECO:0000313" key="7">
    <source>
        <dbReference type="EMBL" id="KAJ5100517.1"/>
    </source>
</evidence>
<proteinExistence type="inferred from homology"/>
<organism evidence="7 8">
    <name type="scientific">Penicillium angulare</name>
    <dbReference type="NCBI Taxonomy" id="116970"/>
    <lineage>
        <taxon>Eukaryota</taxon>
        <taxon>Fungi</taxon>
        <taxon>Dikarya</taxon>
        <taxon>Ascomycota</taxon>
        <taxon>Pezizomycotina</taxon>
        <taxon>Eurotiomycetes</taxon>
        <taxon>Eurotiomycetidae</taxon>
        <taxon>Eurotiales</taxon>
        <taxon>Aspergillaceae</taxon>
        <taxon>Penicillium</taxon>
    </lineage>
</organism>
<comment type="cofactor">
    <cofactor evidence="1">
        <name>FAD</name>
        <dbReference type="ChEBI" id="CHEBI:57692"/>
    </cofactor>
</comment>
<accession>A0A9W9KD04</accession>
<dbReference type="Gene3D" id="3.30.9.10">
    <property type="entry name" value="D-Amino Acid Oxidase, subunit A, domain 2"/>
    <property type="match status" value="1"/>
</dbReference>
<evidence type="ECO:0000256" key="3">
    <source>
        <dbReference type="ARBA" id="ARBA00022630"/>
    </source>
</evidence>
<feature type="domain" description="FAD dependent oxidoreductase" evidence="6">
    <location>
        <begin position="15"/>
        <end position="435"/>
    </location>
</feature>
<reference evidence="7" key="1">
    <citation type="submission" date="2022-11" db="EMBL/GenBank/DDBJ databases">
        <authorList>
            <person name="Petersen C."/>
        </authorList>
    </citation>
    <scope>NUCLEOTIDE SEQUENCE</scope>
    <source>
        <strain evidence="7">IBT 30069</strain>
    </source>
</reference>
<dbReference type="InterPro" id="IPR036188">
    <property type="entry name" value="FAD/NAD-bd_sf"/>
</dbReference>
<dbReference type="PANTHER" id="PTHR10961:SF15">
    <property type="entry name" value="FAD DEPENDENT OXIDOREDUCTASE DOMAIN-CONTAINING PROTEIN"/>
    <property type="match status" value="1"/>
</dbReference>
<dbReference type="SUPFAM" id="SSF51905">
    <property type="entry name" value="FAD/NAD(P)-binding domain"/>
    <property type="match status" value="1"/>
</dbReference>
<dbReference type="SUPFAM" id="SSF54373">
    <property type="entry name" value="FAD-linked reductases, C-terminal domain"/>
    <property type="match status" value="1"/>
</dbReference>
<evidence type="ECO:0000256" key="5">
    <source>
        <dbReference type="ARBA" id="ARBA00023002"/>
    </source>
</evidence>
<dbReference type="GO" id="GO:0008115">
    <property type="term" value="F:sarcosine oxidase activity"/>
    <property type="evidence" value="ECO:0007669"/>
    <property type="project" value="TreeGrafter"/>
</dbReference>
<dbReference type="OrthoDB" id="2219495at2759"/>
<dbReference type="Pfam" id="PF01266">
    <property type="entry name" value="DAO"/>
    <property type="match status" value="1"/>
</dbReference>
<dbReference type="Proteomes" id="UP001149165">
    <property type="component" value="Unassembled WGS sequence"/>
</dbReference>
<evidence type="ECO:0000256" key="1">
    <source>
        <dbReference type="ARBA" id="ARBA00001974"/>
    </source>
</evidence>
<keyword evidence="4" id="KW-0274">FAD</keyword>
<dbReference type="AlphaFoldDB" id="A0A9W9KD04"/>
<dbReference type="GO" id="GO:0050660">
    <property type="term" value="F:flavin adenine dinucleotide binding"/>
    <property type="evidence" value="ECO:0007669"/>
    <property type="project" value="InterPro"/>
</dbReference>
<gene>
    <name evidence="7" type="ORF">N7456_006569</name>
</gene>
<sequence>MAEPRAAFTTKAAPVLIVGAGIFGLSTAIHAARRGYTNITVYDHQNYEKNQYEFEEGCDAASADINKIVRTAYGDQVEYQEMCTEAINEWLKWNTELASGNDLPPHMSSKDRVFINNGCTSLNGTTSMHNYDIDSIASMRAAGLKNSALITSDKQDQSEAKRQGLAFAIDPFNRQKRGLPYTSLLDTTAGYAIAHKACWLALHKAKRLGVHFVLGGHKGTLKELCYKDKAQTEISGITTMDGKFHAGSLVLVACGGWTPSLVTELDGLCETTAGSVAFVKIPRGSTLFERFSPENFPTFMYKMGGGKNGGLYGFARDDRGQMKIGYRGTKYTNPTMQADGKVRSVPVTRWTRPFHTSQIPGHALNIINQFIDEELPEIRAEGLGVTSTRLCWYTDTFDDHYLIDYVPGKKNLMVATGGSGHAFKFLPVIGRHVVDIWEGKETNTLPKKNWLWRKQVMGETPYNVIMQGHDGPNVLSNSNLVSAGVQNMAKL</sequence>
<keyword evidence="5" id="KW-0560">Oxidoreductase</keyword>
<comment type="similarity">
    <text evidence="2">Belongs to the MSOX/MTOX family.</text>
</comment>
<protein>
    <submittedName>
        <fullName evidence="7">Sarcosine oxidase protein</fullName>
    </submittedName>
</protein>
<evidence type="ECO:0000259" key="6">
    <source>
        <dbReference type="Pfam" id="PF01266"/>
    </source>
</evidence>
<evidence type="ECO:0000256" key="2">
    <source>
        <dbReference type="ARBA" id="ARBA00010989"/>
    </source>
</evidence>
<dbReference type="EMBL" id="JAPQKH010000004">
    <property type="protein sequence ID" value="KAJ5100517.1"/>
    <property type="molecule type" value="Genomic_DNA"/>
</dbReference>
<dbReference type="InterPro" id="IPR006076">
    <property type="entry name" value="FAD-dep_OxRdtase"/>
</dbReference>
<evidence type="ECO:0000256" key="4">
    <source>
        <dbReference type="ARBA" id="ARBA00022827"/>
    </source>
</evidence>
<evidence type="ECO:0000313" key="8">
    <source>
        <dbReference type="Proteomes" id="UP001149165"/>
    </source>
</evidence>
<dbReference type="PANTHER" id="PTHR10961">
    <property type="entry name" value="PEROXISOMAL SARCOSINE OXIDASE"/>
    <property type="match status" value="1"/>
</dbReference>
<comment type="caution">
    <text evidence="7">The sequence shown here is derived from an EMBL/GenBank/DDBJ whole genome shotgun (WGS) entry which is preliminary data.</text>
</comment>
<reference evidence="7" key="2">
    <citation type="journal article" date="2023" name="IMA Fungus">
        <title>Comparative genomic study of the Penicillium genus elucidates a diverse pangenome and 15 lateral gene transfer events.</title>
        <authorList>
            <person name="Petersen C."/>
            <person name="Sorensen T."/>
            <person name="Nielsen M.R."/>
            <person name="Sondergaard T.E."/>
            <person name="Sorensen J.L."/>
            <person name="Fitzpatrick D.A."/>
            <person name="Frisvad J.C."/>
            <person name="Nielsen K.L."/>
        </authorList>
    </citation>
    <scope>NUCLEOTIDE SEQUENCE</scope>
    <source>
        <strain evidence="7">IBT 30069</strain>
    </source>
</reference>
<name>A0A9W9KD04_9EURO</name>